<keyword evidence="2" id="KW-1185">Reference proteome</keyword>
<dbReference type="PANTHER" id="PTHR35485:SF4">
    <property type="entry name" value="EXPRESSED PROTEIN"/>
    <property type="match status" value="1"/>
</dbReference>
<proteinExistence type="predicted"/>
<sequence length="113" mass="13031">MEGLIPLVYRAIKKSNTRRKYRCLSHGPVQRLHSFDSHVNTHLYLPPPPPPPTTTEKYAGYEEGSFRHRRYHSFHDIPGDYSPEMGRRDEGRLTKEVGGFRSHRFFSCVSGGS</sequence>
<evidence type="ECO:0000313" key="2">
    <source>
        <dbReference type="Proteomes" id="UP000825729"/>
    </source>
</evidence>
<dbReference type="AlphaFoldDB" id="A0AAV7EDF5"/>
<evidence type="ECO:0000313" key="1">
    <source>
        <dbReference type="EMBL" id="KAG9446872.1"/>
    </source>
</evidence>
<dbReference type="Proteomes" id="UP000825729">
    <property type="component" value="Unassembled WGS sequence"/>
</dbReference>
<accession>A0AAV7EDF5</accession>
<dbReference type="PANTHER" id="PTHR35485">
    <property type="entry name" value="OS01G0888900 PROTEIN"/>
    <property type="match status" value="1"/>
</dbReference>
<dbReference type="EMBL" id="JAINDJ010000005">
    <property type="protein sequence ID" value="KAG9446872.1"/>
    <property type="molecule type" value="Genomic_DNA"/>
</dbReference>
<comment type="caution">
    <text evidence="1">The sequence shown here is derived from an EMBL/GenBank/DDBJ whole genome shotgun (WGS) entry which is preliminary data.</text>
</comment>
<protein>
    <submittedName>
        <fullName evidence="1">Uncharacterized protein</fullName>
    </submittedName>
</protein>
<reference evidence="1 2" key="1">
    <citation type="submission" date="2021-07" db="EMBL/GenBank/DDBJ databases">
        <title>The Aristolochia fimbriata genome: insights into angiosperm evolution, floral development and chemical biosynthesis.</title>
        <authorList>
            <person name="Jiao Y."/>
        </authorList>
    </citation>
    <scope>NUCLEOTIDE SEQUENCE [LARGE SCALE GENOMIC DNA]</scope>
    <source>
        <strain evidence="1">IBCAS-2021</strain>
        <tissue evidence="1">Leaf</tissue>
    </source>
</reference>
<gene>
    <name evidence="1" type="ORF">H6P81_013000</name>
</gene>
<organism evidence="1 2">
    <name type="scientific">Aristolochia fimbriata</name>
    <name type="common">White veined hardy Dutchman's pipe vine</name>
    <dbReference type="NCBI Taxonomy" id="158543"/>
    <lineage>
        <taxon>Eukaryota</taxon>
        <taxon>Viridiplantae</taxon>
        <taxon>Streptophyta</taxon>
        <taxon>Embryophyta</taxon>
        <taxon>Tracheophyta</taxon>
        <taxon>Spermatophyta</taxon>
        <taxon>Magnoliopsida</taxon>
        <taxon>Magnoliidae</taxon>
        <taxon>Piperales</taxon>
        <taxon>Aristolochiaceae</taxon>
        <taxon>Aristolochia</taxon>
    </lineage>
</organism>
<name>A0AAV7EDF5_ARIFI</name>